<reference evidence="2" key="1">
    <citation type="journal article" date="2020" name="mSystems">
        <title>Genome- and Community-Level Interaction Insights into Carbon Utilization and Element Cycling Functions of Hydrothermarchaeota in Hydrothermal Sediment.</title>
        <authorList>
            <person name="Zhou Z."/>
            <person name="Liu Y."/>
            <person name="Xu W."/>
            <person name="Pan J."/>
            <person name="Luo Z.H."/>
            <person name="Li M."/>
        </authorList>
    </citation>
    <scope>NUCLEOTIDE SEQUENCE [LARGE SCALE GENOMIC DNA]</scope>
    <source>
        <strain evidence="2">SpSt-12</strain>
        <strain evidence="4">SpSt-38</strain>
        <strain evidence="3">SpSt-87</strain>
    </source>
</reference>
<dbReference type="AlphaFoldDB" id="A0A7C2NEG4"/>
<evidence type="ECO:0000313" key="2">
    <source>
        <dbReference type="EMBL" id="HET21796.1"/>
    </source>
</evidence>
<evidence type="ECO:0000313" key="3">
    <source>
        <dbReference type="EMBL" id="HFW32381.1"/>
    </source>
</evidence>
<dbReference type="EMBL" id="DSQD01000002">
    <property type="protein sequence ID" value="HGF86868.1"/>
    <property type="molecule type" value="Genomic_DNA"/>
</dbReference>
<dbReference type="EMBL" id="DSCQ01000084">
    <property type="protein sequence ID" value="HET21796.1"/>
    <property type="molecule type" value="Genomic_DNA"/>
</dbReference>
<keyword evidence="1" id="KW-0175">Coiled coil</keyword>
<proteinExistence type="predicted"/>
<gene>
    <name evidence="2" type="ORF">ENN70_07015</name>
    <name evidence="4" type="ORF">ENR21_00055</name>
    <name evidence="3" type="ORF">ENW66_05455</name>
</gene>
<name>A0A7C2NEG4_ARCFL</name>
<comment type="caution">
    <text evidence="2">The sequence shown here is derived from an EMBL/GenBank/DDBJ whole genome shotgun (WGS) entry which is preliminary data.</text>
</comment>
<organism evidence="2">
    <name type="scientific">Archaeoglobus fulgidus</name>
    <dbReference type="NCBI Taxonomy" id="2234"/>
    <lineage>
        <taxon>Archaea</taxon>
        <taxon>Methanobacteriati</taxon>
        <taxon>Methanobacteriota</taxon>
        <taxon>Archaeoglobi</taxon>
        <taxon>Archaeoglobales</taxon>
        <taxon>Archaeoglobaceae</taxon>
        <taxon>Archaeoglobus</taxon>
    </lineage>
</organism>
<evidence type="ECO:0000256" key="1">
    <source>
        <dbReference type="SAM" id="Coils"/>
    </source>
</evidence>
<feature type="coiled-coil region" evidence="1">
    <location>
        <begin position="52"/>
        <end position="94"/>
    </location>
</feature>
<accession>A0A7C2NEG4</accession>
<dbReference type="EMBL" id="DTLB01000034">
    <property type="protein sequence ID" value="HFW32381.1"/>
    <property type="molecule type" value="Genomic_DNA"/>
</dbReference>
<evidence type="ECO:0000313" key="4">
    <source>
        <dbReference type="EMBL" id="HGF86868.1"/>
    </source>
</evidence>
<sequence>MVSLKDHLAELLENFDYSGDVEERIRLLRAAIGRINNIFYGTESEEIYADQVRRIKLRLRELRETYEKCRDSCWRELMDNLEELRDQIERLAIRGGIIEKI</sequence>
<protein>
    <submittedName>
        <fullName evidence="2">Uncharacterized protein</fullName>
    </submittedName>
</protein>